<keyword evidence="3" id="KW-1185">Reference proteome</keyword>
<dbReference type="PANTHER" id="PTHR11735">
    <property type="entry name" value="TRNA N6-ADENOSINE THREONYLCARBAMOYLTRANSFERASE"/>
    <property type="match status" value="1"/>
</dbReference>
<evidence type="ECO:0000313" key="3">
    <source>
        <dbReference type="Proteomes" id="UP000242949"/>
    </source>
</evidence>
<dbReference type="InterPro" id="IPR022496">
    <property type="entry name" value="T6A_TsaB"/>
</dbReference>
<dbReference type="Gene3D" id="3.30.420.40">
    <property type="match status" value="2"/>
</dbReference>
<dbReference type="GO" id="GO:0002949">
    <property type="term" value="P:tRNA threonylcarbamoyladenosine modification"/>
    <property type="evidence" value="ECO:0007669"/>
    <property type="project" value="InterPro"/>
</dbReference>
<dbReference type="OrthoDB" id="9784166at2"/>
<accession>A0A1G6J476</accession>
<dbReference type="InterPro" id="IPR043129">
    <property type="entry name" value="ATPase_NBD"/>
</dbReference>
<gene>
    <name evidence="2" type="ORF">SAMN05421734_104211</name>
</gene>
<dbReference type="RefSeq" id="WP_090795279.1">
    <property type="nucleotide sequence ID" value="NZ_FMYI01000004.1"/>
</dbReference>
<dbReference type="InterPro" id="IPR000905">
    <property type="entry name" value="Gcp-like_dom"/>
</dbReference>
<name>A0A1G6J476_9BACI</name>
<proteinExistence type="predicted"/>
<feature type="domain" description="Gcp-like" evidence="1">
    <location>
        <begin position="31"/>
        <end position="221"/>
    </location>
</feature>
<dbReference type="STRING" id="1612202.SAMN05421734_104211"/>
<evidence type="ECO:0000259" key="1">
    <source>
        <dbReference type="Pfam" id="PF00814"/>
    </source>
</evidence>
<organism evidence="2 3">
    <name type="scientific">Pelagirhabdus alkalitolerans</name>
    <dbReference type="NCBI Taxonomy" id="1612202"/>
    <lineage>
        <taxon>Bacteria</taxon>
        <taxon>Bacillati</taxon>
        <taxon>Bacillota</taxon>
        <taxon>Bacilli</taxon>
        <taxon>Bacillales</taxon>
        <taxon>Bacillaceae</taxon>
        <taxon>Pelagirhabdus</taxon>
    </lineage>
</organism>
<dbReference type="PANTHER" id="PTHR11735:SF11">
    <property type="entry name" value="TRNA THREONYLCARBAMOYLADENOSINE BIOSYNTHESIS PROTEIN TSAB"/>
    <property type="match status" value="1"/>
</dbReference>
<dbReference type="GO" id="GO:0005829">
    <property type="term" value="C:cytosol"/>
    <property type="evidence" value="ECO:0007669"/>
    <property type="project" value="TreeGrafter"/>
</dbReference>
<dbReference type="Proteomes" id="UP000242949">
    <property type="component" value="Unassembled WGS sequence"/>
</dbReference>
<reference evidence="3" key="1">
    <citation type="submission" date="2016-09" db="EMBL/GenBank/DDBJ databases">
        <authorList>
            <person name="Varghese N."/>
            <person name="Submissions S."/>
        </authorList>
    </citation>
    <scope>NUCLEOTIDE SEQUENCE [LARGE SCALE GENOMIC DNA]</scope>
    <source>
        <strain evidence="3">S5</strain>
    </source>
</reference>
<dbReference type="EMBL" id="FMYI01000004">
    <property type="protein sequence ID" value="SDC13065.1"/>
    <property type="molecule type" value="Genomic_DNA"/>
</dbReference>
<dbReference type="SUPFAM" id="SSF53067">
    <property type="entry name" value="Actin-like ATPase domain"/>
    <property type="match status" value="2"/>
</dbReference>
<protein>
    <submittedName>
        <fullName evidence="2">tRNA threonylcarbamoyladenosine biosynthesis protein TsaB</fullName>
    </submittedName>
</protein>
<dbReference type="NCBIfam" id="TIGR03725">
    <property type="entry name" value="T6A_YeaZ"/>
    <property type="match status" value="1"/>
</dbReference>
<dbReference type="Pfam" id="PF00814">
    <property type="entry name" value="TsaD"/>
    <property type="match status" value="1"/>
</dbReference>
<dbReference type="AlphaFoldDB" id="A0A1G6J476"/>
<dbReference type="CDD" id="cd24032">
    <property type="entry name" value="ASKHA_NBD_TsaB"/>
    <property type="match status" value="1"/>
</dbReference>
<evidence type="ECO:0000313" key="2">
    <source>
        <dbReference type="EMBL" id="SDC13065.1"/>
    </source>
</evidence>
<sequence length="230" mass="25599">MTILAIDTSNDAMGIALVKDKQIIASYTSINKNKHSTRLMPAIDRLMKDANIEPSQLSKIAVAIGPGSYTGVRIGLSIAKTMAWSLDIPIVGLSSLKILTLSLTMYDYKICPFFDARRGLVFTGLYNSDGTIEIEEQNIKMTDWLDRLATLDVPIVFVSPDIELYESMIQESLKEHAHFAPKGFHVTQPGLLGIESKEYPPDDVHTLIPQYLRLVEAEAKWLESQKDGSK</sequence>